<keyword evidence="2" id="KW-0547">Nucleotide-binding</keyword>
<dbReference type="PhylomeDB" id="A0A0G4EZY7"/>
<keyword evidence="4" id="KW-0648">Protein biosynthesis</keyword>
<evidence type="ECO:0000256" key="5">
    <source>
        <dbReference type="ARBA" id="ARBA00023146"/>
    </source>
</evidence>
<dbReference type="GO" id="GO:0006421">
    <property type="term" value="P:asparaginyl-tRNA aminoacylation"/>
    <property type="evidence" value="ECO:0007669"/>
    <property type="project" value="TreeGrafter"/>
</dbReference>
<dbReference type="CDD" id="cd04100">
    <property type="entry name" value="Asp_Lys_Asn_RS_N"/>
    <property type="match status" value="1"/>
</dbReference>
<keyword evidence="1" id="KW-0436">Ligase</keyword>
<gene>
    <name evidence="7" type="ORF">Cvel_14360</name>
</gene>
<evidence type="ECO:0000256" key="3">
    <source>
        <dbReference type="ARBA" id="ARBA00022840"/>
    </source>
</evidence>
<evidence type="ECO:0000256" key="1">
    <source>
        <dbReference type="ARBA" id="ARBA00022598"/>
    </source>
</evidence>
<sequence>MAEQEAGTTPSVPTPIGPWLSIEELYKLHDQEKERFFSAPVKLFASVKSTRVGDGGKIVFIDLRDGFSQDIKSIGSPDAYLGSEHKCVFEKGEDESDFSPLTLDQMKETKFLSQGCSVVIEGIFVKSPEGTTQLFELQIHQLSVVGGVEDPAKYPITKSNLKQLASLRQLPFDRMLAEPVQYILQIDSEASFAFQEYLREEGFVHTPGDILTSSCCEGAGEMFKVDPQMFGTGPDGKPMPVGLTVSSQMPLEKSIDGLRRTYVFQKSFRAEKSDTSKHLCEFRHLEIEAKYIDFKWLLDFTEKMLKAVIKMVFERCAKQFDFLEGRWGPSDTTKGLRKFFLELCDRPFVRIKHAEAVQLIQRLVKEKVELPEEATGKLKRVKVKEWPTEADDLASEHEKLLVTYFGYMQLDEEERKQRLEKKAHFGAFVAVTHWPFAIKSFYMKQCSDGTCEAFDLLAPFAGELFGGSMREWRHSYLEKAVQDREMDPRPIQWYLDLRKTGAAPHGGWGMGFDRFLMMITGAPSVRDVVMLPVYYQHCPY</sequence>
<dbReference type="GO" id="GO:0005524">
    <property type="term" value="F:ATP binding"/>
    <property type="evidence" value="ECO:0007669"/>
    <property type="project" value="UniProtKB-KW"/>
</dbReference>
<dbReference type="InterPro" id="IPR004364">
    <property type="entry name" value="Aa-tRNA-synt_II"/>
</dbReference>
<dbReference type="GO" id="GO:0005739">
    <property type="term" value="C:mitochondrion"/>
    <property type="evidence" value="ECO:0007669"/>
    <property type="project" value="TreeGrafter"/>
</dbReference>
<dbReference type="Gene3D" id="3.30.930.10">
    <property type="entry name" value="Bira Bifunctional Protein, Domain 2"/>
    <property type="match status" value="1"/>
</dbReference>
<keyword evidence="3" id="KW-0067">ATP-binding</keyword>
<dbReference type="InterPro" id="IPR002312">
    <property type="entry name" value="Asp/Asn-tRNA-synth_IIb"/>
</dbReference>
<protein>
    <recommendedName>
        <fullName evidence="6">Aminoacyl-transfer RNA synthetases class-II family profile domain-containing protein</fullName>
    </recommendedName>
</protein>
<dbReference type="PROSITE" id="PS50862">
    <property type="entry name" value="AA_TRNA_LIGASE_II"/>
    <property type="match status" value="1"/>
</dbReference>
<evidence type="ECO:0000256" key="2">
    <source>
        <dbReference type="ARBA" id="ARBA00022741"/>
    </source>
</evidence>
<name>A0A0G4EZY7_9ALVE</name>
<evidence type="ECO:0000259" key="6">
    <source>
        <dbReference type="PROSITE" id="PS50862"/>
    </source>
</evidence>
<dbReference type="Pfam" id="PF00152">
    <property type="entry name" value="tRNA-synt_2"/>
    <property type="match status" value="1"/>
</dbReference>
<dbReference type="PRINTS" id="PR01042">
    <property type="entry name" value="TRNASYNTHASP"/>
</dbReference>
<dbReference type="PANTHER" id="PTHR22594">
    <property type="entry name" value="ASPARTYL/LYSYL-TRNA SYNTHETASE"/>
    <property type="match status" value="1"/>
</dbReference>
<dbReference type="PANTHER" id="PTHR22594:SF34">
    <property type="entry name" value="ASPARAGINE--TRNA LIGASE, MITOCHONDRIAL-RELATED"/>
    <property type="match status" value="1"/>
</dbReference>
<feature type="domain" description="Aminoacyl-transfer RNA synthetases class-II family profile" evidence="6">
    <location>
        <begin position="193"/>
        <end position="532"/>
    </location>
</feature>
<evidence type="ECO:0000256" key="4">
    <source>
        <dbReference type="ARBA" id="ARBA00022917"/>
    </source>
</evidence>
<dbReference type="AlphaFoldDB" id="A0A0G4EZY7"/>
<evidence type="ECO:0000313" key="7">
    <source>
        <dbReference type="EMBL" id="CEM04621.1"/>
    </source>
</evidence>
<organism evidence="7">
    <name type="scientific">Chromera velia CCMP2878</name>
    <dbReference type="NCBI Taxonomy" id="1169474"/>
    <lineage>
        <taxon>Eukaryota</taxon>
        <taxon>Sar</taxon>
        <taxon>Alveolata</taxon>
        <taxon>Colpodellida</taxon>
        <taxon>Chromeraceae</taxon>
        <taxon>Chromera</taxon>
    </lineage>
</organism>
<accession>A0A0G4EZY7</accession>
<dbReference type="GO" id="GO:0004816">
    <property type="term" value="F:asparagine-tRNA ligase activity"/>
    <property type="evidence" value="ECO:0007669"/>
    <property type="project" value="TreeGrafter"/>
</dbReference>
<dbReference type="InterPro" id="IPR006195">
    <property type="entry name" value="aa-tRNA-synth_II"/>
</dbReference>
<dbReference type="EMBL" id="CDMZ01000020">
    <property type="protein sequence ID" value="CEM04621.1"/>
    <property type="molecule type" value="Genomic_DNA"/>
</dbReference>
<proteinExistence type="predicted"/>
<dbReference type="InterPro" id="IPR045864">
    <property type="entry name" value="aa-tRNA-synth_II/BPL/LPL"/>
</dbReference>
<keyword evidence="5" id="KW-0030">Aminoacyl-tRNA synthetase</keyword>
<reference evidence="7" key="1">
    <citation type="submission" date="2014-11" db="EMBL/GenBank/DDBJ databases">
        <authorList>
            <person name="Otto D Thomas"/>
            <person name="Naeem Raeece"/>
        </authorList>
    </citation>
    <scope>NUCLEOTIDE SEQUENCE</scope>
</reference>
<dbReference type="SUPFAM" id="SSF55681">
    <property type="entry name" value="Class II aaRS and biotin synthetases"/>
    <property type="match status" value="1"/>
</dbReference>
<dbReference type="VEuPathDB" id="CryptoDB:Cvel_14360"/>